<comment type="subunit">
    <text evidence="9">Forms a complex with SecD. Part of the essential Sec protein translocation apparatus which comprises SecA, SecYEG and auxiliary proteins SecDF-YajC and YidC.</text>
</comment>
<evidence type="ECO:0000256" key="5">
    <source>
        <dbReference type="ARBA" id="ARBA00022927"/>
    </source>
</evidence>
<protein>
    <recommendedName>
        <fullName evidence="9">Protein-export membrane protein SecF</fullName>
    </recommendedName>
</protein>
<keyword evidence="8 9" id="KW-0472">Membrane</keyword>
<feature type="transmembrane region" description="Helical" evidence="9">
    <location>
        <begin position="195"/>
        <end position="216"/>
    </location>
</feature>
<evidence type="ECO:0000313" key="11">
    <source>
        <dbReference type="EMBL" id="MFC4346919.1"/>
    </source>
</evidence>
<evidence type="ECO:0000256" key="1">
    <source>
        <dbReference type="ARBA" id="ARBA00004651"/>
    </source>
</evidence>
<dbReference type="PANTHER" id="PTHR30081">
    <property type="entry name" value="PROTEIN-EXPORT MEMBRANE PROTEIN SEC"/>
    <property type="match status" value="1"/>
</dbReference>
<dbReference type="SUPFAM" id="SSF82866">
    <property type="entry name" value="Multidrug efflux transporter AcrB transmembrane domain"/>
    <property type="match status" value="1"/>
</dbReference>
<comment type="subcellular location">
    <subcellularLocation>
        <location evidence="1 9">Cell membrane</location>
        <topology evidence="1 9">Multi-pass membrane protein</topology>
    </subcellularLocation>
</comment>
<feature type="transmembrane region" description="Helical" evidence="9">
    <location>
        <begin position="168"/>
        <end position="189"/>
    </location>
</feature>
<evidence type="ECO:0000256" key="7">
    <source>
        <dbReference type="ARBA" id="ARBA00023010"/>
    </source>
</evidence>
<comment type="similarity">
    <text evidence="9">Belongs to the SecD/SecF family. SecF subfamily.</text>
</comment>
<keyword evidence="7 9" id="KW-0811">Translocation</keyword>
<evidence type="ECO:0000256" key="4">
    <source>
        <dbReference type="ARBA" id="ARBA00022692"/>
    </source>
</evidence>
<dbReference type="InterPro" id="IPR022645">
    <property type="entry name" value="SecD/SecF_bac"/>
</dbReference>
<evidence type="ECO:0000313" key="12">
    <source>
        <dbReference type="Proteomes" id="UP001595776"/>
    </source>
</evidence>
<dbReference type="Pfam" id="PF02355">
    <property type="entry name" value="SecD_SecF_C"/>
    <property type="match status" value="1"/>
</dbReference>
<dbReference type="PRINTS" id="PR01755">
    <property type="entry name" value="SECFTRNLCASE"/>
</dbReference>
<sequence>MMFLRLVPDNTKINFMGARKVAFALSIVLIIASIALFAMKSLNYGIDFQGGISVEVQMEGEKAIPIEQVKQAVEAMGYTSPSVRRYGADWEAMIRIERQEGDAKAQSAVIQKVREELPKAVPGIKFMDGNFIGATVSGELKRDGALAVTIAVLAVLVYIWFRFEWQFGLGAVLALVHDVLLTVGFFAITRLEFNLSIIAAILTIVGYSLNDTVVVYDRVRENIRKYSKTPMEELLNLSLNQTLARTLMTSVTTLVALFALFFFGGEAIRGFTAAMIWGVVVGTYSSVFVASPLLLLFKIRREAMLPVEDDDPTVDKSRPNQFEQM</sequence>
<feature type="domain" description="Protein export membrane protein SecD/SecF C-terminal" evidence="10">
    <location>
        <begin position="120"/>
        <end position="298"/>
    </location>
</feature>
<evidence type="ECO:0000256" key="8">
    <source>
        <dbReference type="ARBA" id="ARBA00023136"/>
    </source>
</evidence>
<dbReference type="HAMAP" id="MF_01464_B">
    <property type="entry name" value="SecF_B"/>
    <property type="match status" value="1"/>
</dbReference>
<organism evidence="11 12">
    <name type="scientific">Kordiimonas lipolytica</name>
    <dbReference type="NCBI Taxonomy" id="1662421"/>
    <lineage>
        <taxon>Bacteria</taxon>
        <taxon>Pseudomonadati</taxon>
        <taxon>Pseudomonadota</taxon>
        <taxon>Alphaproteobacteria</taxon>
        <taxon>Kordiimonadales</taxon>
        <taxon>Kordiimonadaceae</taxon>
        <taxon>Kordiimonas</taxon>
    </lineage>
</organism>
<evidence type="ECO:0000256" key="3">
    <source>
        <dbReference type="ARBA" id="ARBA00022475"/>
    </source>
</evidence>
<evidence type="ECO:0000259" key="10">
    <source>
        <dbReference type="Pfam" id="PF02355"/>
    </source>
</evidence>
<dbReference type="RefSeq" id="WP_082719868.1">
    <property type="nucleotide sequence ID" value="NZ_JBHSCR010000002.1"/>
</dbReference>
<feature type="transmembrane region" description="Helical" evidence="9">
    <location>
        <begin position="144"/>
        <end position="161"/>
    </location>
</feature>
<dbReference type="Pfam" id="PF07549">
    <property type="entry name" value="Sec_GG"/>
    <property type="match status" value="1"/>
</dbReference>
<reference evidence="12" key="1">
    <citation type="journal article" date="2019" name="Int. J. Syst. Evol. Microbiol.">
        <title>The Global Catalogue of Microorganisms (GCM) 10K type strain sequencing project: providing services to taxonomists for standard genome sequencing and annotation.</title>
        <authorList>
            <consortium name="The Broad Institute Genomics Platform"/>
            <consortium name="The Broad Institute Genome Sequencing Center for Infectious Disease"/>
            <person name="Wu L."/>
            <person name="Ma J."/>
        </authorList>
    </citation>
    <scope>NUCLEOTIDE SEQUENCE [LARGE SCALE GENOMIC DNA]</scope>
    <source>
        <strain evidence="12">CGMCC 1.15304</strain>
    </source>
</reference>
<name>A0ABV8U7U5_9PROT</name>
<dbReference type="InterPro" id="IPR005665">
    <property type="entry name" value="SecF_bac"/>
</dbReference>
<dbReference type="InterPro" id="IPR048634">
    <property type="entry name" value="SecD_SecF_C"/>
</dbReference>
<dbReference type="EMBL" id="JBHSCR010000002">
    <property type="protein sequence ID" value="MFC4346919.1"/>
    <property type="molecule type" value="Genomic_DNA"/>
</dbReference>
<keyword evidence="2 9" id="KW-0813">Transport</keyword>
<dbReference type="InterPro" id="IPR055344">
    <property type="entry name" value="SecD_SecF_C_bact"/>
</dbReference>
<dbReference type="PANTHER" id="PTHR30081:SF8">
    <property type="entry name" value="PROTEIN TRANSLOCASE SUBUNIT SECF"/>
    <property type="match status" value="1"/>
</dbReference>
<dbReference type="Gene3D" id="1.20.1640.10">
    <property type="entry name" value="Multidrug efflux transporter AcrB transmembrane domain"/>
    <property type="match status" value="1"/>
</dbReference>
<keyword evidence="5 9" id="KW-0653">Protein transport</keyword>
<evidence type="ECO:0000256" key="6">
    <source>
        <dbReference type="ARBA" id="ARBA00022989"/>
    </source>
</evidence>
<gene>
    <name evidence="9 11" type="primary">secF</name>
    <name evidence="11" type="ORF">ACFO5Q_03585</name>
</gene>
<dbReference type="NCBIfam" id="TIGR00916">
    <property type="entry name" value="2A0604s01"/>
    <property type="match status" value="1"/>
</dbReference>
<feature type="transmembrane region" description="Helical" evidence="9">
    <location>
        <begin position="275"/>
        <end position="297"/>
    </location>
</feature>
<feature type="transmembrane region" description="Helical" evidence="9">
    <location>
        <begin position="21"/>
        <end position="39"/>
    </location>
</feature>
<dbReference type="InterPro" id="IPR022813">
    <property type="entry name" value="SecD/SecF_arch_bac"/>
</dbReference>
<dbReference type="NCBIfam" id="TIGR00966">
    <property type="entry name" value="transloc_SecF"/>
    <property type="match status" value="1"/>
</dbReference>
<feature type="transmembrane region" description="Helical" evidence="9">
    <location>
        <begin position="243"/>
        <end position="263"/>
    </location>
</feature>
<evidence type="ECO:0000256" key="2">
    <source>
        <dbReference type="ARBA" id="ARBA00022448"/>
    </source>
</evidence>
<dbReference type="Proteomes" id="UP001595776">
    <property type="component" value="Unassembled WGS sequence"/>
</dbReference>
<accession>A0ABV8U7U5</accession>
<evidence type="ECO:0000256" key="9">
    <source>
        <dbReference type="HAMAP-Rule" id="MF_01464"/>
    </source>
</evidence>
<dbReference type="InterPro" id="IPR022646">
    <property type="entry name" value="SecD/SecF_CS"/>
</dbReference>
<keyword evidence="3 9" id="KW-1003">Cell membrane</keyword>
<proteinExistence type="inferred from homology"/>
<comment type="caution">
    <text evidence="11">The sequence shown here is derived from an EMBL/GenBank/DDBJ whole genome shotgun (WGS) entry which is preliminary data.</text>
</comment>
<keyword evidence="12" id="KW-1185">Reference proteome</keyword>
<keyword evidence="4 9" id="KW-0812">Transmembrane</keyword>
<keyword evidence="6 9" id="KW-1133">Transmembrane helix</keyword>
<comment type="function">
    <text evidence="9">Part of the Sec protein translocase complex. Interacts with the SecYEG preprotein conducting channel. SecDF uses the proton motive force (PMF) to complete protein translocation after the ATP-dependent function of SecA.</text>
</comment>